<keyword evidence="2" id="KW-1185">Reference proteome</keyword>
<feature type="region of interest" description="Disordered" evidence="1">
    <location>
        <begin position="254"/>
        <end position="276"/>
    </location>
</feature>
<dbReference type="PANTHER" id="PTHR10933:SF9">
    <property type="entry name" value="IMMUNOGLOBULIN-BINDING PROTEIN 1"/>
    <property type="match status" value="1"/>
</dbReference>
<reference evidence="3" key="1">
    <citation type="submission" date="2025-08" db="UniProtKB">
        <authorList>
            <consortium name="RefSeq"/>
        </authorList>
    </citation>
    <scope>IDENTIFICATION</scope>
</reference>
<evidence type="ECO:0000313" key="3">
    <source>
        <dbReference type="RefSeq" id="XP_014662293.1"/>
    </source>
</evidence>
<feature type="compositionally biased region" description="Basic and acidic residues" evidence="1">
    <location>
        <begin position="260"/>
        <end position="269"/>
    </location>
</feature>
<dbReference type="Pfam" id="PF04177">
    <property type="entry name" value="TAP42"/>
    <property type="match status" value="1"/>
</dbReference>
<accession>A0ABM1DQS2</accession>
<dbReference type="Proteomes" id="UP000695022">
    <property type="component" value="Unplaced"/>
</dbReference>
<feature type="compositionally biased region" description="Basic and acidic residues" evidence="1">
    <location>
        <begin position="341"/>
        <end position="371"/>
    </location>
</feature>
<name>A0ABM1DQS2_PRICU</name>
<gene>
    <name evidence="3" type="primary">LOC106805274</name>
</gene>
<dbReference type="InterPro" id="IPR007304">
    <property type="entry name" value="TAP46-like"/>
</dbReference>
<dbReference type="RefSeq" id="XP_014662293.1">
    <property type="nucleotide sequence ID" value="XM_014806807.1"/>
</dbReference>
<organism evidence="2 3">
    <name type="scientific">Priapulus caudatus</name>
    <name type="common">Priapulid worm</name>
    <dbReference type="NCBI Taxonomy" id="37621"/>
    <lineage>
        <taxon>Eukaryota</taxon>
        <taxon>Metazoa</taxon>
        <taxon>Ecdysozoa</taxon>
        <taxon>Scalidophora</taxon>
        <taxon>Priapulida</taxon>
        <taxon>Priapulimorpha</taxon>
        <taxon>Priapulimorphida</taxon>
        <taxon>Priapulidae</taxon>
        <taxon>Priapulus</taxon>
    </lineage>
</organism>
<dbReference type="PANTHER" id="PTHR10933">
    <property type="entry name" value="IMMUNOGLOBULIN-BINDING PROTEIN 1"/>
    <property type="match status" value="1"/>
</dbReference>
<evidence type="ECO:0000313" key="2">
    <source>
        <dbReference type="Proteomes" id="UP000695022"/>
    </source>
</evidence>
<dbReference type="Gene3D" id="1.25.40.540">
    <property type="entry name" value="TAP42-like family"/>
    <property type="match status" value="1"/>
</dbReference>
<feature type="region of interest" description="Disordered" evidence="1">
    <location>
        <begin position="330"/>
        <end position="380"/>
    </location>
</feature>
<dbReference type="InterPro" id="IPR038511">
    <property type="entry name" value="TAP42/TAP46-like_sf"/>
</dbReference>
<sequence length="380" mass="43452">MLDWLIVSFPAYISTRKAQRVPLQTNRANLQNSISASMADIQSDNVKVLEIFDAAAKLQHAIERSDDPTNSREYQEKLKKCVHMLEDVTMMVSHLGVFSSNEAVEEVGTNDLRYFLLPALLGHLSLNLMGEDTNRSDILKVAEVYHRDFLRRCHDYGVTTVEAPEPSEDSEHRHPGRPDVAAMGRQRDEKIRRFREQKENEARLAELSSAVENQRVDDEVKREFYLLNIQKWIHNALEDLQSIIMEKQVLEHMTKRKAQGKGEEAEKRPPPKATFKPVIITKDKLQAAVFGAGYPSLPIYTVDEFIEQRYGNMEAASQAGNSLMDRAMNPEEAANDDEKEATEKEEAQERDDPAALGKARDWDEWKDDHPKGYGNRMNRS</sequence>
<evidence type="ECO:0000256" key="1">
    <source>
        <dbReference type="SAM" id="MobiDB-lite"/>
    </source>
</evidence>
<dbReference type="GeneID" id="106805274"/>
<proteinExistence type="predicted"/>
<feature type="region of interest" description="Disordered" evidence="1">
    <location>
        <begin position="161"/>
        <end position="187"/>
    </location>
</feature>
<protein>
    <submittedName>
        <fullName evidence="3">Immunoglobulin-binding protein 1-like isoform X1</fullName>
    </submittedName>
</protein>